<proteinExistence type="predicted"/>
<keyword evidence="2" id="KW-1185">Reference proteome</keyword>
<name>A0A1E1LPI4_9HELO</name>
<reference evidence="2" key="1">
    <citation type="submission" date="2016-03" db="EMBL/GenBank/DDBJ databases">
        <authorList>
            <person name="Ploux O."/>
        </authorList>
    </citation>
    <scope>NUCLEOTIDE SEQUENCE [LARGE SCALE GENOMIC DNA]</scope>
    <source>
        <strain evidence="2">UK7</strain>
    </source>
</reference>
<dbReference type="InParanoid" id="A0A1E1LPI4"/>
<organism evidence="1 2">
    <name type="scientific">Rhynchosporium graminicola</name>
    <dbReference type="NCBI Taxonomy" id="2792576"/>
    <lineage>
        <taxon>Eukaryota</taxon>
        <taxon>Fungi</taxon>
        <taxon>Dikarya</taxon>
        <taxon>Ascomycota</taxon>
        <taxon>Pezizomycotina</taxon>
        <taxon>Leotiomycetes</taxon>
        <taxon>Helotiales</taxon>
        <taxon>Ploettnerulaceae</taxon>
        <taxon>Rhynchosporium</taxon>
    </lineage>
</organism>
<dbReference type="EMBL" id="FJUW01000071">
    <property type="protein sequence ID" value="CZT12395.1"/>
    <property type="molecule type" value="Genomic_DNA"/>
</dbReference>
<evidence type="ECO:0000313" key="1">
    <source>
        <dbReference type="EMBL" id="CZT12395.1"/>
    </source>
</evidence>
<evidence type="ECO:0000313" key="2">
    <source>
        <dbReference type="Proteomes" id="UP000178129"/>
    </source>
</evidence>
<dbReference type="Proteomes" id="UP000178129">
    <property type="component" value="Unassembled WGS sequence"/>
</dbReference>
<comment type="caution">
    <text evidence="1">The sequence shown here is derived from an EMBL/GenBank/DDBJ whole genome shotgun (WGS) entry which is preliminary data.</text>
</comment>
<gene>
    <name evidence="1" type="ORF">RCO7_09087</name>
</gene>
<sequence>MPLSRLTLSCSIFEYINDLARWELEYRKKTNSETFLGTSSHLTRPKKVLIEASAFLFSFGKALASGAGGPTATVEVVKKLVGGGGVGDKGDVSSGVLKRLVCSLTNCLACSSLSGKVLKSVKMSTMEKKEKMLAGVLCVGIPRRSRCFTWTRQTPTSLLLKRWTMLLLKAESVIDEGNIFSSCWNMGGGGNAREGSSRSKKVSRSFSYLPVTLPEEHDECLWVEQPLENAAISTTEKKEKLEAHRFADWLSWRKKHLRNKHMLRLIPPEFEKYTR</sequence>
<protein>
    <submittedName>
        <fullName evidence="1">Uncharacterized protein</fullName>
    </submittedName>
</protein>
<dbReference type="AlphaFoldDB" id="A0A1E1LPI4"/>
<accession>A0A1E1LPI4</accession>